<keyword evidence="3" id="KW-1185">Reference proteome</keyword>
<dbReference type="RefSeq" id="WP_150031103.1">
    <property type="nucleotide sequence ID" value="NZ_VWSH01000001.1"/>
</dbReference>
<keyword evidence="1" id="KW-0472">Membrane</keyword>
<feature type="transmembrane region" description="Helical" evidence="1">
    <location>
        <begin position="77"/>
        <end position="95"/>
    </location>
</feature>
<keyword evidence="1" id="KW-0812">Transmembrane</keyword>
<gene>
    <name evidence="2" type="ORF">F0919_02335</name>
</gene>
<evidence type="ECO:0000313" key="3">
    <source>
        <dbReference type="Proteomes" id="UP000323632"/>
    </source>
</evidence>
<name>A0A5M6CNE1_9BACT</name>
<dbReference type="Proteomes" id="UP000323632">
    <property type="component" value="Unassembled WGS sequence"/>
</dbReference>
<keyword evidence="1" id="KW-1133">Transmembrane helix</keyword>
<comment type="caution">
    <text evidence="2">The sequence shown here is derived from an EMBL/GenBank/DDBJ whole genome shotgun (WGS) entry which is preliminary data.</text>
</comment>
<evidence type="ECO:0008006" key="4">
    <source>
        <dbReference type="Google" id="ProtNLM"/>
    </source>
</evidence>
<dbReference type="AlphaFoldDB" id="A0A5M6CNE1"/>
<feature type="transmembrane region" description="Helical" evidence="1">
    <location>
        <begin position="53"/>
        <end position="70"/>
    </location>
</feature>
<sequence length="130" mass="15181">MEKELELSQEQNLLKRYFKQMPVFFPLIGLFLLVMAGIEFWNYAGDGGYLPVYWLRPILFLVYALLWIPICFGKKWAALGFLILSILGMAFFLFGPDITLKHAIGDVYIMPIPANILFSFLILFFYRKLK</sequence>
<proteinExistence type="predicted"/>
<reference evidence="2 3" key="1">
    <citation type="submission" date="2019-09" db="EMBL/GenBank/DDBJ databases">
        <title>Genome sequence and assembly of Taibaiella sp.</title>
        <authorList>
            <person name="Chhetri G."/>
        </authorList>
    </citation>
    <scope>NUCLEOTIDE SEQUENCE [LARGE SCALE GENOMIC DNA]</scope>
    <source>
        <strain evidence="2 3">KVB11</strain>
    </source>
</reference>
<feature type="transmembrane region" description="Helical" evidence="1">
    <location>
        <begin position="21"/>
        <end position="41"/>
    </location>
</feature>
<protein>
    <recommendedName>
        <fullName evidence="4">DoxX family protein</fullName>
    </recommendedName>
</protein>
<evidence type="ECO:0000256" key="1">
    <source>
        <dbReference type="SAM" id="Phobius"/>
    </source>
</evidence>
<evidence type="ECO:0000313" key="2">
    <source>
        <dbReference type="EMBL" id="KAA5536526.1"/>
    </source>
</evidence>
<accession>A0A5M6CNE1</accession>
<organism evidence="2 3">
    <name type="scientific">Taibaiella lutea</name>
    <dbReference type="NCBI Taxonomy" id="2608001"/>
    <lineage>
        <taxon>Bacteria</taxon>
        <taxon>Pseudomonadati</taxon>
        <taxon>Bacteroidota</taxon>
        <taxon>Chitinophagia</taxon>
        <taxon>Chitinophagales</taxon>
        <taxon>Chitinophagaceae</taxon>
        <taxon>Taibaiella</taxon>
    </lineage>
</organism>
<feature type="transmembrane region" description="Helical" evidence="1">
    <location>
        <begin position="107"/>
        <end position="126"/>
    </location>
</feature>
<dbReference type="EMBL" id="VWSH01000001">
    <property type="protein sequence ID" value="KAA5536526.1"/>
    <property type="molecule type" value="Genomic_DNA"/>
</dbReference>